<evidence type="ECO:0000313" key="1">
    <source>
        <dbReference type="EMBL" id="KAD6118708.1"/>
    </source>
</evidence>
<protein>
    <submittedName>
        <fullName evidence="1">Uncharacterized protein</fullName>
    </submittedName>
</protein>
<accession>A0A5N6PAF2</accession>
<proteinExistence type="predicted"/>
<comment type="caution">
    <text evidence="1">The sequence shown here is derived from an EMBL/GenBank/DDBJ whole genome shotgun (WGS) entry which is preliminary data.</text>
</comment>
<dbReference type="AlphaFoldDB" id="A0A5N6PAF2"/>
<organism evidence="1 2">
    <name type="scientific">Mikania micrantha</name>
    <name type="common">bitter vine</name>
    <dbReference type="NCBI Taxonomy" id="192012"/>
    <lineage>
        <taxon>Eukaryota</taxon>
        <taxon>Viridiplantae</taxon>
        <taxon>Streptophyta</taxon>
        <taxon>Embryophyta</taxon>
        <taxon>Tracheophyta</taxon>
        <taxon>Spermatophyta</taxon>
        <taxon>Magnoliopsida</taxon>
        <taxon>eudicotyledons</taxon>
        <taxon>Gunneridae</taxon>
        <taxon>Pentapetalae</taxon>
        <taxon>asterids</taxon>
        <taxon>campanulids</taxon>
        <taxon>Asterales</taxon>
        <taxon>Asteraceae</taxon>
        <taxon>Asteroideae</taxon>
        <taxon>Heliantheae alliance</taxon>
        <taxon>Eupatorieae</taxon>
        <taxon>Mikania</taxon>
    </lineage>
</organism>
<dbReference type="OrthoDB" id="1743497at2759"/>
<evidence type="ECO:0000313" key="2">
    <source>
        <dbReference type="Proteomes" id="UP000326396"/>
    </source>
</evidence>
<name>A0A5N6PAF2_9ASTR</name>
<sequence>MLHEDCLPKHEKPGFEEMSFLFIETKQREWMLKKEGVDPKQRLDKFTANMDGLIKEDIQHPKTDDIHVAATQKFTPFMGNINKCRRLCHISDETMERFMGMQEQFNYGSSTNGSRKICQLNLLRKRFVLHILRSEVNVLQDIVMEDARKK</sequence>
<reference evidence="1 2" key="1">
    <citation type="submission" date="2019-05" db="EMBL/GenBank/DDBJ databases">
        <title>Mikania micrantha, genome provides insights into the molecular mechanism of rapid growth.</title>
        <authorList>
            <person name="Liu B."/>
        </authorList>
    </citation>
    <scope>NUCLEOTIDE SEQUENCE [LARGE SCALE GENOMIC DNA]</scope>
    <source>
        <strain evidence="1">NLD-2019</strain>
        <tissue evidence="1">Leaf</tissue>
    </source>
</reference>
<dbReference type="Proteomes" id="UP000326396">
    <property type="component" value="Linkage Group LG13"/>
</dbReference>
<gene>
    <name evidence="1" type="ORF">E3N88_09979</name>
</gene>
<dbReference type="EMBL" id="SZYD01000005">
    <property type="protein sequence ID" value="KAD6118708.1"/>
    <property type="molecule type" value="Genomic_DNA"/>
</dbReference>
<keyword evidence="2" id="KW-1185">Reference proteome</keyword>